<feature type="non-terminal residue" evidence="8">
    <location>
        <position position="1"/>
    </location>
</feature>
<evidence type="ECO:0000256" key="1">
    <source>
        <dbReference type="ARBA" id="ARBA00009799"/>
    </source>
</evidence>
<dbReference type="GO" id="GO:0005737">
    <property type="term" value="C:cytoplasm"/>
    <property type="evidence" value="ECO:0007669"/>
    <property type="project" value="TreeGrafter"/>
</dbReference>
<dbReference type="InterPro" id="IPR036914">
    <property type="entry name" value="MGS-like_dom_sf"/>
</dbReference>
<dbReference type="GO" id="GO:0004088">
    <property type="term" value="F:carbamoyl-phosphate synthase (glutamine-hydrolyzing) activity"/>
    <property type="evidence" value="ECO:0007669"/>
    <property type="project" value="UniProtKB-EC"/>
</dbReference>
<keyword evidence="5" id="KW-0067">ATP-binding</keyword>
<keyword evidence="4" id="KW-0547">Nucleotide-binding</keyword>
<evidence type="ECO:0000256" key="3">
    <source>
        <dbReference type="ARBA" id="ARBA00022598"/>
    </source>
</evidence>
<dbReference type="SUPFAM" id="SSF52335">
    <property type="entry name" value="Methylglyoxal synthase-like"/>
    <property type="match status" value="1"/>
</dbReference>
<dbReference type="Pfam" id="PF02142">
    <property type="entry name" value="MGS"/>
    <property type="match status" value="1"/>
</dbReference>
<dbReference type="GO" id="GO:0006221">
    <property type="term" value="P:pyrimidine nucleotide biosynthetic process"/>
    <property type="evidence" value="ECO:0007669"/>
    <property type="project" value="UniProtKB-KW"/>
</dbReference>
<keyword evidence="3 8" id="KW-0436">Ligase</keyword>
<dbReference type="InterPro" id="IPR011607">
    <property type="entry name" value="MGS-like_dom"/>
</dbReference>
<dbReference type="Gene3D" id="3.40.50.1380">
    <property type="entry name" value="Methylglyoxal synthase-like domain"/>
    <property type="match status" value="1"/>
</dbReference>
<feature type="domain" description="MGS-like" evidence="7">
    <location>
        <begin position="1"/>
        <end position="139"/>
    </location>
</feature>
<reference evidence="8" key="1">
    <citation type="journal article" date="2020" name="mSystems">
        <title>Genome- and Community-Level Interaction Insights into Carbon Utilization and Element Cycling Functions of Hydrothermarchaeota in Hydrothermal Sediment.</title>
        <authorList>
            <person name="Zhou Z."/>
            <person name="Liu Y."/>
            <person name="Xu W."/>
            <person name="Pan J."/>
            <person name="Luo Z.H."/>
            <person name="Li M."/>
        </authorList>
    </citation>
    <scope>NUCLEOTIDE SEQUENCE [LARGE SCALE GENOMIC DNA]</scope>
    <source>
        <strain evidence="8">SpSt-38</strain>
    </source>
</reference>
<dbReference type="AlphaFoldDB" id="A0A7C3VEL0"/>
<protein>
    <recommendedName>
        <fullName evidence="2">carbamoyl-phosphate synthase (glutamine-hydrolyzing)</fullName>
        <ecNumber evidence="2">6.3.5.5</ecNumber>
    </recommendedName>
</protein>
<dbReference type="PANTHER" id="PTHR11405:SF53">
    <property type="entry name" value="CARBAMOYL-PHOSPHATE SYNTHASE [AMMONIA], MITOCHONDRIAL"/>
    <property type="match status" value="1"/>
</dbReference>
<accession>A0A7C3VEL0</accession>
<gene>
    <name evidence="8" type="primary">carB</name>
    <name evidence="8" type="ORF">ENR21_04640</name>
</gene>
<dbReference type="InterPro" id="IPR033937">
    <property type="entry name" value="MGS_CPS_CarB"/>
</dbReference>
<keyword evidence="6" id="KW-0665">Pyrimidine biosynthesis</keyword>
<dbReference type="GO" id="GO:0006541">
    <property type="term" value="P:glutamine metabolic process"/>
    <property type="evidence" value="ECO:0007669"/>
    <property type="project" value="TreeGrafter"/>
</dbReference>
<evidence type="ECO:0000256" key="4">
    <source>
        <dbReference type="ARBA" id="ARBA00022741"/>
    </source>
</evidence>
<dbReference type="GO" id="GO:0005524">
    <property type="term" value="F:ATP binding"/>
    <property type="evidence" value="ECO:0007669"/>
    <property type="project" value="UniProtKB-KW"/>
</dbReference>
<comment type="similarity">
    <text evidence="1">Belongs to the CarB family.</text>
</comment>
<comment type="caution">
    <text evidence="8">The sequence shown here is derived from an EMBL/GenBank/DDBJ whole genome shotgun (WGS) entry which is preliminary data.</text>
</comment>
<evidence type="ECO:0000256" key="5">
    <source>
        <dbReference type="ARBA" id="ARBA00022840"/>
    </source>
</evidence>
<dbReference type="EC" id="6.3.5.5" evidence="2"/>
<evidence type="ECO:0000256" key="2">
    <source>
        <dbReference type="ARBA" id="ARBA00012738"/>
    </source>
</evidence>
<evidence type="ECO:0000313" key="8">
    <source>
        <dbReference type="EMBL" id="HGF87684.1"/>
    </source>
</evidence>
<evidence type="ECO:0000256" key="6">
    <source>
        <dbReference type="ARBA" id="ARBA00022975"/>
    </source>
</evidence>
<sequence>MRLPLEGTVFISVREKDKNPKLLHIARKFKELGFRIIATDGTRDYLVENGIEAELVFKISQGRPNILDAIVNGQVDLIINTPSGKRGRTEGYMIRRAAVDYGVAYITTLAGALAAVRAIEAVKSKKMVVKSIQEYHEEG</sequence>
<proteinExistence type="inferred from homology"/>
<name>A0A7C3VEL0_ARCFL</name>
<evidence type="ECO:0000259" key="7">
    <source>
        <dbReference type="PROSITE" id="PS51855"/>
    </source>
</evidence>
<dbReference type="PROSITE" id="PS51855">
    <property type="entry name" value="MGS"/>
    <property type="match status" value="1"/>
</dbReference>
<dbReference type="EMBL" id="DSQD01000143">
    <property type="protein sequence ID" value="HGF87684.1"/>
    <property type="molecule type" value="Genomic_DNA"/>
</dbReference>
<dbReference type="PANTHER" id="PTHR11405">
    <property type="entry name" value="CARBAMOYLTRANSFERASE FAMILY MEMBER"/>
    <property type="match status" value="1"/>
</dbReference>
<dbReference type="CDD" id="cd01424">
    <property type="entry name" value="MGS_CPS_II"/>
    <property type="match status" value="1"/>
</dbReference>
<dbReference type="SMART" id="SM00851">
    <property type="entry name" value="MGS"/>
    <property type="match status" value="1"/>
</dbReference>
<organism evidence="8">
    <name type="scientific">Archaeoglobus fulgidus</name>
    <dbReference type="NCBI Taxonomy" id="2234"/>
    <lineage>
        <taxon>Archaea</taxon>
        <taxon>Methanobacteriati</taxon>
        <taxon>Methanobacteriota</taxon>
        <taxon>Archaeoglobi</taxon>
        <taxon>Archaeoglobales</taxon>
        <taxon>Archaeoglobaceae</taxon>
        <taxon>Archaeoglobus</taxon>
    </lineage>
</organism>